<organism evidence="1 2">
    <name type="scientific">Daphnia magna</name>
    <dbReference type="NCBI Taxonomy" id="35525"/>
    <lineage>
        <taxon>Eukaryota</taxon>
        <taxon>Metazoa</taxon>
        <taxon>Ecdysozoa</taxon>
        <taxon>Arthropoda</taxon>
        <taxon>Crustacea</taxon>
        <taxon>Branchiopoda</taxon>
        <taxon>Diplostraca</taxon>
        <taxon>Cladocera</taxon>
        <taxon>Anomopoda</taxon>
        <taxon>Daphniidae</taxon>
        <taxon>Daphnia</taxon>
    </lineage>
</organism>
<evidence type="ECO:0000313" key="1">
    <source>
        <dbReference type="EMBL" id="KZR98508.1"/>
    </source>
</evidence>
<reference evidence="1 2" key="1">
    <citation type="submission" date="2016-03" db="EMBL/GenBank/DDBJ databases">
        <title>EvidentialGene: Evidence-directed Construction of Genes on Genomes.</title>
        <authorList>
            <person name="Gilbert D.G."/>
            <person name="Choi J.-H."/>
            <person name="Mockaitis K."/>
            <person name="Colbourne J."/>
            <person name="Pfrender M."/>
        </authorList>
    </citation>
    <scope>NUCLEOTIDE SEQUENCE [LARGE SCALE GENOMIC DNA]</scope>
    <source>
        <strain evidence="1 2">Xinb3</strain>
        <tissue evidence="1">Complete organism</tissue>
    </source>
</reference>
<gene>
    <name evidence="1" type="ORF">APZ42_006037</name>
</gene>
<keyword evidence="2" id="KW-1185">Reference proteome</keyword>
<accession>A0A164G482</accession>
<dbReference type="Proteomes" id="UP000076858">
    <property type="component" value="Unassembled WGS sequence"/>
</dbReference>
<evidence type="ECO:0000313" key="2">
    <source>
        <dbReference type="Proteomes" id="UP000076858"/>
    </source>
</evidence>
<dbReference type="EMBL" id="LRGB01016794">
    <property type="protein sequence ID" value="KZR98508.1"/>
    <property type="molecule type" value="Genomic_DNA"/>
</dbReference>
<protein>
    <submittedName>
        <fullName evidence="1">Uncharacterized protein</fullName>
    </submittedName>
</protein>
<sequence length="174" mass="19422">MKSFTSWTNIMKPLWLCTRTSSPKRPTWSIPSANWNRRLTFAPAKLLTSSRYVQSTPKANGESSSTKSNLMASNTLNMPALKNARMMLLERSAHWCPPVTIRNACKRAFTTVSSSTIPPIIISHSPLKLSNCPHLAPVSLELSNSSLLPSSFIFSFLTSFPTKVQSKRSLLYFL</sequence>
<dbReference type="AlphaFoldDB" id="A0A164G482"/>
<comment type="caution">
    <text evidence="1">The sequence shown here is derived from an EMBL/GenBank/DDBJ whole genome shotgun (WGS) entry which is preliminary data.</text>
</comment>
<proteinExistence type="predicted"/>
<name>A0A164G482_9CRUS</name>